<gene>
    <name evidence="4" type="ORF">METZ01_LOCUS347425</name>
</gene>
<dbReference type="GO" id="GO:0022625">
    <property type="term" value="C:cytosolic large ribosomal subunit"/>
    <property type="evidence" value="ECO:0007669"/>
    <property type="project" value="TreeGrafter"/>
</dbReference>
<dbReference type="SUPFAM" id="SSF54686">
    <property type="entry name" value="Ribosomal protein L16p/L10e"/>
    <property type="match status" value="1"/>
</dbReference>
<feature type="non-terminal residue" evidence="4">
    <location>
        <position position="60"/>
    </location>
</feature>
<dbReference type="GO" id="GO:0006412">
    <property type="term" value="P:translation"/>
    <property type="evidence" value="ECO:0007669"/>
    <property type="project" value="InterPro"/>
</dbReference>
<dbReference type="PANTHER" id="PTHR12220">
    <property type="entry name" value="50S/60S RIBOSOMAL PROTEIN L16"/>
    <property type="match status" value="1"/>
</dbReference>
<protein>
    <submittedName>
        <fullName evidence="4">Uncharacterized protein</fullName>
    </submittedName>
</protein>
<keyword evidence="2" id="KW-0689">Ribosomal protein</keyword>
<organism evidence="4">
    <name type="scientific">marine metagenome</name>
    <dbReference type="NCBI Taxonomy" id="408172"/>
    <lineage>
        <taxon>unclassified sequences</taxon>
        <taxon>metagenomes</taxon>
        <taxon>ecological metagenomes</taxon>
    </lineage>
</organism>
<dbReference type="EMBL" id="UINC01120217">
    <property type="protein sequence ID" value="SVC94571.1"/>
    <property type="molecule type" value="Genomic_DNA"/>
</dbReference>
<keyword evidence="3" id="KW-0687">Ribonucleoprotein</keyword>
<dbReference type="InterPro" id="IPR047873">
    <property type="entry name" value="Ribosomal_uL16"/>
</dbReference>
<dbReference type="AlphaFoldDB" id="A0A382RDC7"/>
<dbReference type="InterPro" id="IPR000114">
    <property type="entry name" value="Ribosomal_uL16_bact-type"/>
</dbReference>
<dbReference type="PRINTS" id="PR00060">
    <property type="entry name" value="RIBOSOMALL16"/>
</dbReference>
<reference evidence="4" key="1">
    <citation type="submission" date="2018-05" db="EMBL/GenBank/DDBJ databases">
        <authorList>
            <person name="Lanie J.A."/>
            <person name="Ng W.-L."/>
            <person name="Kazmierczak K.M."/>
            <person name="Andrzejewski T.M."/>
            <person name="Davidsen T.M."/>
            <person name="Wayne K.J."/>
            <person name="Tettelin H."/>
            <person name="Glass J.I."/>
            <person name="Rusch D."/>
            <person name="Podicherti R."/>
            <person name="Tsui H.-C.T."/>
            <person name="Winkler M.E."/>
        </authorList>
    </citation>
    <scope>NUCLEOTIDE SEQUENCE</scope>
</reference>
<dbReference type="Gene3D" id="3.90.1170.10">
    <property type="entry name" value="Ribosomal protein L10e/L16"/>
    <property type="match status" value="1"/>
</dbReference>
<sequence>MAAQIPARVKFRKMHRGSRAGVAWKGCNISFGEYGLQALDRAWITTRQIEACRQTITRQM</sequence>
<dbReference type="PANTHER" id="PTHR12220:SF13">
    <property type="entry name" value="LARGE RIBOSOMAL SUBUNIT PROTEIN UL16M"/>
    <property type="match status" value="1"/>
</dbReference>
<evidence type="ECO:0000256" key="1">
    <source>
        <dbReference type="ARBA" id="ARBA00008931"/>
    </source>
</evidence>
<accession>A0A382RDC7</accession>
<evidence type="ECO:0000256" key="3">
    <source>
        <dbReference type="ARBA" id="ARBA00023274"/>
    </source>
</evidence>
<proteinExistence type="inferred from homology"/>
<dbReference type="InterPro" id="IPR036920">
    <property type="entry name" value="Ribosomal_uL16_sf"/>
</dbReference>
<comment type="similarity">
    <text evidence="1">Belongs to the universal ribosomal protein uL16 family.</text>
</comment>
<dbReference type="GO" id="GO:0003735">
    <property type="term" value="F:structural constituent of ribosome"/>
    <property type="evidence" value="ECO:0007669"/>
    <property type="project" value="InterPro"/>
</dbReference>
<name>A0A382RDC7_9ZZZZ</name>
<evidence type="ECO:0000313" key="4">
    <source>
        <dbReference type="EMBL" id="SVC94571.1"/>
    </source>
</evidence>
<dbReference type="Pfam" id="PF00252">
    <property type="entry name" value="Ribosomal_L16"/>
    <property type="match status" value="1"/>
</dbReference>
<dbReference type="GO" id="GO:0019843">
    <property type="term" value="F:rRNA binding"/>
    <property type="evidence" value="ECO:0007669"/>
    <property type="project" value="InterPro"/>
</dbReference>
<evidence type="ECO:0000256" key="2">
    <source>
        <dbReference type="ARBA" id="ARBA00022980"/>
    </source>
</evidence>